<keyword evidence="1" id="KW-0812">Transmembrane</keyword>
<feature type="transmembrane region" description="Helical" evidence="1">
    <location>
        <begin position="66"/>
        <end position="86"/>
    </location>
</feature>
<sequence length="314" mass="35766">MAQMTAILRQKLRQRLQHWLAKKFTDNTNFQLNHSTLLVFPTRYGFWFVALIVLLYLLGTNYQNNLILLLGYLLLSVFILSIWFAWRNLAGLTIQVSPPAATYAGQQVQLPLTVQQQGSYQAVQFAFATAKTKVSSSQQASLQWTAIKRGHYRIDTLLVQTEYPLGLIRCWSYLPLQLHYWVYPTPIEPSSTLSTGVDTKQDSSQQNSVELPDQLKAYQAGDSIRRLHWKRLARQPDSPVVKVSEQQPKADPRWLQVPPLQGTALEQCLSEVCYQLLELEAQQLSYGLRTPAGDLPLGQGQQHLQQCLQRLALC</sequence>
<organism evidence="2 3">
    <name type="scientific">Alkalimonas amylolytica</name>
    <dbReference type="NCBI Taxonomy" id="152573"/>
    <lineage>
        <taxon>Bacteria</taxon>
        <taxon>Pseudomonadati</taxon>
        <taxon>Pseudomonadota</taxon>
        <taxon>Gammaproteobacteria</taxon>
        <taxon>Alkalimonas</taxon>
    </lineage>
</organism>
<keyword evidence="1" id="KW-1133">Transmembrane helix</keyword>
<accession>A0A1H4FT61</accession>
<dbReference type="EMBL" id="FNRM01000012">
    <property type="protein sequence ID" value="SEA99712.1"/>
    <property type="molecule type" value="Genomic_DNA"/>
</dbReference>
<dbReference type="STRING" id="152573.SAMN04488051_11253"/>
<evidence type="ECO:0000256" key="1">
    <source>
        <dbReference type="SAM" id="Phobius"/>
    </source>
</evidence>
<dbReference type="PANTHER" id="PTHR34351">
    <property type="entry name" value="SLR1927 PROTEIN-RELATED"/>
    <property type="match status" value="1"/>
</dbReference>
<protein>
    <submittedName>
        <fullName evidence="2">Uncharacterized conserved protein, DUF58 family, contains vWF domain</fullName>
    </submittedName>
</protein>
<keyword evidence="1" id="KW-0472">Membrane</keyword>
<reference evidence="2 3" key="1">
    <citation type="submission" date="2016-10" db="EMBL/GenBank/DDBJ databases">
        <authorList>
            <person name="de Groot N.N."/>
        </authorList>
    </citation>
    <scope>NUCLEOTIDE SEQUENCE [LARGE SCALE GENOMIC DNA]</scope>
    <source>
        <strain evidence="2 3">CGMCC 1.3430</strain>
    </source>
</reference>
<keyword evidence="3" id="KW-1185">Reference proteome</keyword>
<dbReference type="PANTHER" id="PTHR34351:SF1">
    <property type="entry name" value="SLR1927 PROTEIN"/>
    <property type="match status" value="1"/>
</dbReference>
<evidence type="ECO:0000313" key="2">
    <source>
        <dbReference type="EMBL" id="SEA99712.1"/>
    </source>
</evidence>
<dbReference type="Proteomes" id="UP000198773">
    <property type="component" value="Unassembled WGS sequence"/>
</dbReference>
<name>A0A1H4FT61_ALKAM</name>
<proteinExistence type="predicted"/>
<gene>
    <name evidence="2" type="ORF">SAMN04488051_11253</name>
</gene>
<feature type="transmembrane region" description="Helical" evidence="1">
    <location>
        <begin position="44"/>
        <end position="59"/>
    </location>
</feature>
<evidence type="ECO:0000313" key="3">
    <source>
        <dbReference type="Proteomes" id="UP000198773"/>
    </source>
</evidence>
<dbReference type="AlphaFoldDB" id="A0A1H4FT61"/>